<dbReference type="EMBL" id="JAUSVY010000003">
    <property type="protein sequence ID" value="MDQ0505054.1"/>
    <property type="molecule type" value="Genomic_DNA"/>
</dbReference>
<organism evidence="2 3">
    <name type="scientific">Xanthobacter agilis</name>
    <dbReference type="NCBI Taxonomy" id="47492"/>
    <lineage>
        <taxon>Bacteria</taxon>
        <taxon>Pseudomonadati</taxon>
        <taxon>Pseudomonadota</taxon>
        <taxon>Alphaproteobacteria</taxon>
        <taxon>Hyphomicrobiales</taxon>
        <taxon>Xanthobacteraceae</taxon>
        <taxon>Xanthobacter</taxon>
    </lineage>
</organism>
<keyword evidence="3" id="KW-1185">Reference proteome</keyword>
<dbReference type="RefSeq" id="WP_237345563.1">
    <property type="nucleotide sequence ID" value="NZ_JABWGX010000011.1"/>
</dbReference>
<dbReference type="Proteomes" id="UP001241747">
    <property type="component" value="Unassembled WGS sequence"/>
</dbReference>
<evidence type="ECO:0000313" key="3">
    <source>
        <dbReference type="Proteomes" id="UP001241747"/>
    </source>
</evidence>
<comment type="caution">
    <text evidence="2">The sequence shown here is derived from an EMBL/GenBank/DDBJ whole genome shotgun (WGS) entry which is preliminary data.</text>
</comment>
<protein>
    <recommendedName>
        <fullName evidence="1">HTH-like domain-containing protein</fullName>
    </recommendedName>
</protein>
<gene>
    <name evidence="2" type="ORF">QOZ94_001836</name>
</gene>
<evidence type="ECO:0000313" key="2">
    <source>
        <dbReference type="EMBL" id="MDQ0505054.1"/>
    </source>
</evidence>
<reference evidence="2 3" key="1">
    <citation type="submission" date="2023-07" db="EMBL/GenBank/DDBJ databases">
        <title>Genomic Encyclopedia of Type Strains, Phase IV (KMG-IV): sequencing the most valuable type-strain genomes for metagenomic binning, comparative biology and taxonomic classification.</title>
        <authorList>
            <person name="Goeker M."/>
        </authorList>
    </citation>
    <scope>NUCLEOTIDE SEQUENCE [LARGE SCALE GENOMIC DNA]</scope>
    <source>
        <strain evidence="2 3">DSM 3770</strain>
    </source>
</reference>
<accession>A0ABU0LD45</accession>
<proteinExistence type="predicted"/>
<evidence type="ECO:0000259" key="1">
    <source>
        <dbReference type="Pfam" id="PF24718"/>
    </source>
</evidence>
<dbReference type="Pfam" id="PF24718">
    <property type="entry name" value="HTH_73"/>
    <property type="match status" value="1"/>
</dbReference>
<name>A0ABU0LD45_XANAG</name>
<dbReference type="InterPro" id="IPR056975">
    <property type="entry name" value="HTH_73"/>
</dbReference>
<feature type="domain" description="HTH-like" evidence="1">
    <location>
        <begin position="19"/>
        <end position="78"/>
    </location>
</feature>
<sequence length="86" mass="9262">MSSDCGANNGWGDGVWLFKALAAAPRNGCMEELHIQIIKHADELVNLSGREFCEALGIGVSFGTEFAKMRKIAPRLRSAGPDVSKL</sequence>